<reference evidence="4" key="1">
    <citation type="submission" date="2016-10" db="EMBL/GenBank/DDBJ databases">
        <authorList>
            <person name="Varghese N."/>
            <person name="Submissions S."/>
        </authorList>
    </citation>
    <scope>NUCLEOTIDE SEQUENCE [LARGE SCALE GENOMIC DNA]</scope>
    <source>
        <strain evidence="4">DSM 24213</strain>
    </source>
</reference>
<feature type="transmembrane region" description="Helical" evidence="1">
    <location>
        <begin position="57"/>
        <end position="76"/>
    </location>
</feature>
<organism evidence="3 4">
    <name type="scientific">Halopseudomonas yangmingensis</name>
    <dbReference type="NCBI Taxonomy" id="1720063"/>
    <lineage>
        <taxon>Bacteria</taxon>
        <taxon>Pseudomonadati</taxon>
        <taxon>Pseudomonadota</taxon>
        <taxon>Gammaproteobacteria</taxon>
        <taxon>Pseudomonadales</taxon>
        <taxon>Pseudomonadaceae</taxon>
        <taxon>Halopseudomonas</taxon>
    </lineage>
</organism>
<keyword evidence="4" id="KW-1185">Reference proteome</keyword>
<dbReference type="STRING" id="1720063.SAMN05216217_104131"/>
<evidence type="ECO:0000313" key="4">
    <source>
        <dbReference type="Proteomes" id="UP000243629"/>
    </source>
</evidence>
<dbReference type="EMBL" id="FOUI01000004">
    <property type="protein sequence ID" value="SFM38607.1"/>
    <property type="molecule type" value="Genomic_DNA"/>
</dbReference>
<evidence type="ECO:0000313" key="3">
    <source>
        <dbReference type="EMBL" id="SFM38607.1"/>
    </source>
</evidence>
<dbReference type="InterPro" id="IPR025178">
    <property type="entry name" value="Lnb_N"/>
</dbReference>
<accession>A0A1I4QF14</accession>
<keyword evidence="1" id="KW-0812">Transmembrane</keyword>
<gene>
    <name evidence="3" type="ORF">SAMN05216217_104131</name>
</gene>
<dbReference type="Proteomes" id="UP000243629">
    <property type="component" value="Unassembled WGS sequence"/>
</dbReference>
<name>A0A1I4QF14_9GAMM</name>
<feature type="transmembrane region" description="Helical" evidence="1">
    <location>
        <begin position="33"/>
        <end position="50"/>
    </location>
</feature>
<evidence type="ECO:0000256" key="1">
    <source>
        <dbReference type="SAM" id="Phobius"/>
    </source>
</evidence>
<keyword evidence="1" id="KW-0472">Membrane</keyword>
<feature type="domain" description="Lnb N-terminal periplasmic" evidence="2">
    <location>
        <begin position="122"/>
        <end position="275"/>
    </location>
</feature>
<evidence type="ECO:0000259" key="2">
    <source>
        <dbReference type="Pfam" id="PF13387"/>
    </source>
</evidence>
<proteinExistence type="predicted"/>
<protein>
    <recommendedName>
        <fullName evidence="2">Lnb N-terminal periplasmic domain-containing protein</fullName>
    </recommendedName>
</protein>
<dbReference type="Pfam" id="PF13387">
    <property type="entry name" value="Lnb_N"/>
    <property type="match status" value="1"/>
</dbReference>
<keyword evidence="1" id="KW-1133">Transmembrane helix</keyword>
<sequence>MIFLASLLLSLCILPMAVWGGFALGHRLPMPQAPRMLAALLWMLFHGVLLERLWGGYWFAALLLWLPAVLVLMLWWRSIRPLGNLDWADELQHISTGEIDGDRLQIHNLRNFDWHTEQDYEVRWESREYDLSQLVGVDMLLSRWGRPGIAHVLVSFGFTDGRHLAFTVEVRRQRGEKFSEIGGFFKQFELCILACDERDAVRLRTNVRGEDVSLYRVRLKPPACRQLLMAFIEAGNQLDRQPRFYNTVTANCTTLVFNMMRRIFPRLPLDFRLLLTGHLPSYVESVGGLIPGYSLDSLNRLGQITARAHKADRDPQFSRYIREGVPGWD</sequence>
<dbReference type="AlphaFoldDB" id="A0A1I4QF14"/>
<dbReference type="RefSeq" id="WP_093473999.1">
    <property type="nucleotide sequence ID" value="NZ_FOUI01000004.1"/>
</dbReference>
<dbReference type="OrthoDB" id="274718at2"/>